<keyword evidence="7 10" id="KW-1133">Transmembrane helix</keyword>
<accession>A0A9W6YVX2</accession>
<feature type="transmembrane region" description="Helical" evidence="10">
    <location>
        <begin position="543"/>
        <end position="567"/>
    </location>
</feature>
<evidence type="ECO:0000256" key="7">
    <source>
        <dbReference type="ARBA" id="ARBA00022989"/>
    </source>
</evidence>
<comment type="subcellular location">
    <subcellularLocation>
        <location evidence="1">Cell membrane</location>
        <topology evidence="1">Multi-pass membrane protein</topology>
    </subcellularLocation>
</comment>
<sequence length="589" mass="65129">MPEHNTEADHRYRNNPFLPLDSKEKPNPTMNEIDPVELSSYYITNSGGSGGEEMHYKNDTARDYTECYSISAEREFYGSDHYPVYEQGQENNDDNDNNTMKKKNCWNRFKDSFKRVEEPKLDPYLTDTERSYILASHSQLKRRLYGRHLQMIAIGGSIGSGLFVGSGVALRNGGPGSVLIAWILSGAMMYCTVQALGELTVTYPVSGAFVQYSSRFISPAWGFAMAWNYTLAWCLYLPLELVAASITIKYWNENVNSAAWVSIFFVLIIVINIFGVRGYGEAEFVLSLIKVLAVTGFIILGIVLNCGGGPQNNGYIGGKFWRDPGAFHHGFRGLCSVFPTSAFSFSGTELIGLTAAETQNPRKTLPSAIKQVFWRITLFYIVSLLLVGLLVPYTDKRLLSTSSVDASASPFVIAIQNGGIKGLPSVMNAIIMISVVSVGNSAVFASSRSMLSLSQQGFGPNLLAYIDREGRPLVAVLIALIIGSLCYLAAIPQQVEVFTWLLSSAGLSSIVTWSCICISHLRFRYALKLRGRGPDELPFTAQLGIWGSIFGTVLAFLALVAEFWVALFPIDKNGRADAKSFFQTWFYRK</sequence>
<feature type="transmembrane region" description="Helical" evidence="10">
    <location>
        <begin position="258"/>
        <end position="278"/>
    </location>
</feature>
<feature type="compositionally biased region" description="Basic and acidic residues" evidence="9">
    <location>
        <begin position="1"/>
        <end position="12"/>
    </location>
</feature>
<feature type="transmembrane region" description="Helical" evidence="10">
    <location>
        <begin position="372"/>
        <end position="393"/>
    </location>
</feature>
<evidence type="ECO:0000256" key="2">
    <source>
        <dbReference type="ARBA" id="ARBA00006983"/>
    </source>
</evidence>
<evidence type="ECO:0000256" key="10">
    <source>
        <dbReference type="SAM" id="Phobius"/>
    </source>
</evidence>
<dbReference type="InterPro" id="IPR050524">
    <property type="entry name" value="APC_YAT"/>
</dbReference>
<feature type="region of interest" description="Disordered" evidence="9">
    <location>
        <begin position="1"/>
        <end position="32"/>
    </location>
</feature>
<dbReference type="Gene3D" id="1.20.1740.10">
    <property type="entry name" value="Amino acid/polyamine transporter I"/>
    <property type="match status" value="1"/>
</dbReference>
<comment type="caution">
    <text evidence="12">The sequence shown here is derived from an EMBL/GenBank/DDBJ whole genome shotgun (WGS) entry which is preliminary data.</text>
</comment>
<dbReference type="PROSITE" id="PS00218">
    <property type="entry name" value="AMINO_ACID_PERMEASE_1"/>
    <property type="match status" value="1"/>
</dbReference>
<proteinExistence type="inferred from homology"/>
<feature type="transmembrane region" description="Helical" evidence="10">
    <location>
        <begin position="149"/>
        <end position="170"/>
    </location>
</feature>
<feature type="transmembrane region" description="Helical" evidence="10">
    <location>
        <begin position="497"/>
        <end position="523"/>
    </location>
</feature>
<feature type="transmembrane region" description="Helical" evidence="10">
    <location>
        <begin position="216"/>
        <end position="237"/>
    </location>
</feature>
<evidence type="ECO:0000256" key="5">
    <source>
        <dbReference type="ARBA" id="ARBA00022692"/>
    </source>
</evidence>
<dbReference type="Proteomes" id="UP001165063">
    <property type="component" value="Unassembled WGS sequence"/>
</dbReference>
<evidence type="ECO:0000256" key="3">
    <source>
        <dbReference type="ARBA" id="ARBA00022448"/>
    </source>
</evidence>
<dbReference type="PANTHER" id="PTHR43341">
    <property type="entry name" value="AMINO ACID PERMEASE"/>
    <property type="match status" value="1"/>
</dbReference>
<keyword evidence="13" id="KW-1185">Reference proteome</keyword>
<dbReference type="InterPro" id="IPR004840">
    <property type="entry name" value="Amino_acid_permease_CS"/>
</dbReference>
<evidence type="ECO:0000256" key="9">
    <source>
        <dbReference type="SAM" id="MobiDB-lite"/>
    </source>
</evidence>
<evidence type="ECO:0000259" key="11">
    <source>
        <dbReference type="Pfam" id="PF00324"/>
    </source>
</evidence>
<dbReference type="GO" id="GO:0015171">
    <property type="term" value="F:amino acid transmembrane transporter activity"/>
    <property type="evidence" value="ECO:0007669"/>
    <property type="project" value="UniProtKB-ARBA"/>
</dbReference>
<feature type="transmembrane region" description="Helical" evidence="10">
    <location>
        <begin position="472"/>
        <end position="491"/>
    </location>
</feature>
<keyword evidence="3" id="KW-0813">Transport</keyword>
<feature type="transmembrane region" description="Helical" evidence="10">
    <location>
        <begin position="284"/>
        <end position="304"/>
    </location>
</feature>
<organism evidence="12 13">
    <name type="scientific">Ambrosiozyma monospora</name>
    <name type="common">Yeast</name>
    <name type="synonym">Endomycopsis monosporus</name>
    <dbReference type="NCBI Taxonomy" id="43982"/>
    <lineage>
        <taxon>Eukaryota</taxon>
        <taxon>Fungi</taxon>
        <taxon>Dikarya</taxon>
        <taxon>Ascomycota</taxon>
        <taxon>Saccharomycotina</taxon>
        <taxon>Pichiomycetes</taxon>
        <taxon>Pichiales</taxon>
        <taxon>Pichiaceae</taxon>
        <taxon>Ambrosiozyma</taxon>
    </lineage>
</organism>
<dbReference type="AlphaFoldDB" id="A0A9W6YVX2"/>
<dbReference type="Pfam" id="PF00324">
    <property type="entry name" value="AA_permease"/>
    <property type="match status" value="1"/>
</dbReference>
<evidence type="ECO:0000313" key="13">
    <source>
        <dbReference type="Proteomes" id="UP001165063"/>
    </source>
</evidence>
<dbReference type="NCBIfam" id="TIGR00913">
    <property type="entry name" value="2A0310"/>
    <property type="match status" value="1"/>
</dbReference>
<name>A0A9W6YVX2_AMBMO</name>
<comment type="similarity">
    <text evidence="2">Belongs to the amino acid-polyamine-organocation (APC) superfamily. YAT (TC 2.A.3.10) family.</text>
</comment>
<protein>
    <submittedName>
        <fullName evidence="12">Unnamed protein product</fullName>
    </submittedName>
</protein>
<keyword evidence="6" id="KW-0029">Amino-acid transport</keyword>
<evidence type="ECO:0000256" key="8">
    <source>
        <dbReference type="ARBA" id="ARBA00023136"/>
    </source>
</evidence>
<dbReference type="GO" id="GO:0005886">
    <property type="term" value="C:plasma membrane"/>
    <property type="evidence" value="ECO:0007669"/>
    <property type="project" value="UniProtKB-SubCell"/>
</dbReference>
<evidence type="ECO:0000256" key="6">
    <source>
        <dbReference type="ARBA" id="ARBA00022970"/>
    </source>
</evidence>
<feature type="transmembrane region" description="Helical" evidence="10">
    <location>
        <begin position="177"/>
        <end position="196"/>
    </location>
</feature>
<keyword evidence="8 10" id="KW-0472">Membrane</keyword>
<dbReference type="OrthoDB" id="3900342at2759"/>
<keyword evidence="5 10" id="KW-0812">Transmembrane</keyword>
<keyword evidence="4" id="KW-1003">Cell membrane</keyword>
<gene>
    <name evidence="12" type="ORF">Amon01_000531500</name>
</gene>
<evidence type="ECO:0000256" key="1">
    <source>
        <dbReference type="ARBA" id="ARBA00004651"/>
    </source>
</evidence>
<reference evidence="12" key="1">
    <citation type="submission" date="2023-04" db="EMBL/GenBank/DDBJ databases">
        <title>Ambrosiozyma monospora NBRC 1965.</title>
        <authorList>
            <person name="Ichikawa N."/>
            <person name="Sato H."/>
            <person name="Tonouchi N."/>
        </authorList>
    </citation>
    <scope>NUCLEOTIDE SEQUENCE</scope>
    <source>
        <strain evidence="12">NBRC 1965</strain>
    </source>
</reference>
<dbReference type="PANTHER" id="PTHR43341:SF1">
    <property type="entry name" value="GENERAL AMINO-ACID PERMEASE GAP1"/>
    <property type="match status" value="1"/>
</dbReference>
<evidence type="ECO:0000313" key="12">
    <source>
        <dbReference type="EMBL" id="GMG39401.1"/>
    </source>
</evidence>
<feature type="domain" description="Amino acid permease/ SLC12A" evidence="11">
    <location>
        <begin position="148"/>
        <end position="584"/>
    </location>
</feature>
<feature type="transmembrane region" description="Helical" evidence="10">
    <location>
        <begin position="429"/>
        <end position="451"/>
    </location>
</feature>
<dbReference type="EMBL" id="BSXU01002888">
    <property type="protein sequence ID" value="GMG39401.1"/>
    <property type="molecule type" value="Genomic_DNA"/>
</dbReference>
<dbReference type="InterPro" id="IPR004841">
    <property type="entry name" value="AA-permease/SLC12A_dom"/>
</dbReference>
<dbReference type="InterPro" id="IPR004762">
    <property type="entry name" value="Amino_acid_permease_fungi"/>
</dbReference>
<dbReference type="FunFam" id="1.20.1740.10:FF:000017">
    <property type="entry name" value="Amino acid permease"/>
    <property type="match status" value="1"/>
</dbReference>
<evidence type="ECO:0000256" key="4">
    <source>
        <dbReference type="ARBA" id="ARBA00022475"/>
    </source>
</evidence>